<comment type="caution">
    <text evidence="2">The sequence shown here is derived from an EMBL/GenBank/DDBJ whole genome shotgun (WGS) entry which is preliminary data.</text>
</comment>
<dbReference type="AlphaFoldDB" id="A0AAW1VCE0"/>
<feature type="chain" id="PRO_5043799980" evidence="1">
    <location>
        <begin position="19"/>
        <end position="138"/>
    </location>
</feature>
<dbReference type="InterPro" id="IPR006170">
    <property type="entry name" value="PBP/GOBP"/>
</dbReference>
<dbReference type="Pfam" id="PF01395">
    <property type="entry name" value="PBP_GOBP"/>
    <property type="match status" value="1"/>
</dbReference>
<evidence type="ECO:0000256" key="1">
    <source>
        <dbReference type="SAM" id="SignalP"/>
    </source>
</evidence>
<evidence type="ECO:0000313" key="3">
    <source>
        <dbReference type="Proteomes" id="UP001431783"/>
    </source>
</evidence>
<dbReference type="InterPro" id="IPR036728">
    <property type="entry name" value="PBP_GOBP_sf"/>
</dbReference>
<proteinExistence type="predicted"/>
<accession>A0AAW1VCE0</accession>
<dbReference type="GO" id="GO:0005549">
    <property type="term" value="F:odorant binding"/>
    <property type="evidence" value="ECO:0007669"/>
    <property type="project" value="InterPro"/>
</dbReference>
<dbReference type="SUPFAM" id="SSF47565">
    <property type="entry name" value="Insect pheromone/odorant-binding proteins"/>
    <property type="match status" value="1"/>
</dbReference>
<feature type="signal peptide" evidence="1">
    <location>
        <begin position="1"/>
        <end position="18"/>
    </location>
</feature>
<evidence type="ECO:0000313" key="2">
    <source>
        <dbReference type="EMBL" id="KAK9892375.1"/>
    </source>
</evidence>
<sequence>MILDKGLIWSILIASVFADVELSKDLIERKKQIDLKCGRENNFEEEDYKQDFHKIELSKDLSEKHLCFLKCFYQTDGAIDEKGFLIFERVDEILSMMKLNDEDKKKITTCLKKTKAVNKCTDLIPLTKCFTRKESSMN</sequence>
<dbReference type="CDD" id="cd23992">
    <property type="entry name" value="PBP_GOBP"/>
    <property type="match status" value="1"/>
</dbReference>
<protein>
    <submittedName>
        <fullName evidence="2">Uncharacterized protein</fullName>
    </submittedName>
</protein>
<reference evidence="2 3" key="1">
    <citation type="submission" date="2023-03" db="EMBL/GenBank/DDBJ databases">
        <title>Genome insight into feeding habits of ladybird beetles.</title>
        <authorList>
            <person name="Li H.-S."/>
            <person name="Huang Y.-H."/>
            <person name="Pang H."/>
        </authorList>
    </citation>
    <scope>NUCLEOTIDE SEQUENCE [LARGE SCALE GENOMIC DNA]</scope>
    <source>
        <strain evidence="2">SYSU_2023b</strain>
        <tissue evidence="2">Whole body</tissue>
    </source>
</reference>
<keyword evidence="3" id="KW-1185">Reference proteome</keyword>
<dbReference type="EMBL" id="JARQZJ010000134">
    <property type="protein sequence ID" value="KAK9892375.1"/>
    <property type="molecule type" value="Genomic_DNA"/>
</dbReference>
<gene>
    <name evidence="2" type="ORF">WA026_019827</name>
</gene>
<dbReference type="Gene3D" id="1.10.238.20">
    <property type="entry name" value="Pheromone/general odorant binding protein domain"/>
    <property type="match status" value="1"/>
</dbReference>
<organism evidence="2 3">
    <name type="scientific">Henosepilachna vigintioctopunctata</name>
    <dbReference type="NCBI Taxonomy" id="420089"/>
    <lineage>
        <taxon>Eukaryota</taxon>
        <taxon>Metazoa</taxon>
        <taxon>Ecdysozoa</taxon>
        <taxon>Arthropoda</taxon>
        <taxon>Hexapoda</taxon>
        <taxon>Insecta</taxon>
        <taxon>Pterygota</taxon>
        <taxon>Neoptera</taxon>
        <taxon>Endopterygota</taxon>
        <taxon>Coleoptera</taxon>
        <taxon>Polyphaga</taxon>
        <taxon>Cucujiformia</taxon>
        <taxon>Coccinelloidea</taxon>
        <taxon>Coccinellidae</taxon>
        <taxon>Epilachninae</taxon>
        <taxon>Epilachnini</taxon>
        <taxon>Henosepilachna</taxon>
    </lineage>
</organism>
<dbReference type="Proteomes" id="UP001431783">
    <property type="component" value="Unassembled WGS sequence"/>
</dbReference>
<name>A0AAW1VCE0_9CUCU</name>
<keyword evidence="1" id="KW-0732">Signal</keyword>